<keyword evidence="1" id="KW-0489">Methyltransferase</keyword>
<feature type="compositionally biased region" description="Basic and acidic residues" evidence="6">
    <location>
        <begin position="109"/>
        <end position="121"/>
    </location>
</feature>
<dbReference type="GO" id="GO:0008168">
    <property type="term" value="F:methyltransferase activity"/>
    <property type="evidence" value="ECO:0007669"/>
    <property type="project" value="UniProtKB-KW"/>
</dbReference>
<evidence type="ECO:0000256" key="5">
    <source>
        <dbReference type="ARBA" id="ARBA00022840"/>
    </source>
</evidence>
<feature type="compositionally biased region" description="Acidic residues" evidence="6">
    <location>
        <begin position="211"/>
        <end position="223"/>
    </location>
</feature>
<dbReference type="InterPro" id="IPR001525">
    <property type="entry name" value="C5_MeTfrase"/>
</dbReference>
<sequence length="2263" mass="252422">MARATHAPPVRKRKAADIADEIVVARQSSRARQSTLNFDGTLRAPLALVNASNVHNKRRRVLDCVLIPVPRKNQEFKKDFAAVKSVRVDSMQDELELHDELDVQDEPDNQDKLRRRNEPSRQNELNESLTGAPPKANGRPRRSVTRTSFVPDVSLWGDNSEDELGPTRKNVDDSSDYHEDEDMSDAKASEEEDEDEIKYDTSSIEGREEFSDVVEEGISDVEEETAKKKIKKPEKAKSSVSKGESAGTKASREDMRPIVVSGNKGLASSLPPLHEITEIFHDITNKALELGLTKAVDHLKCRPLRIVTMCSGTESPLLALEMVSDALAQLGLDTIDVEHVFSAEIVPFKQAYIERNFAPPAIFRDITEFVEAFEVETEDKRPKATTAYGSIVDIPTNVDIVIAGTSCVDYSALNNQKKKIDEGGESGKTWEGCLAYCKACRPAIIVFENIEGAAWGRMLQHYRDLGYDCRAVLASTKDFYIPHVRHRGYMVCFDQRRNGLASEATTQSGLATGTAKQWQDLMEKFRRPASCPVSSYLMPNDRIVVRNQAHDDDAVIERDWSQCEITQMNYRSEAKLGTARPFTQWQESGTMVVPENGSASWYRRRTEREKDTIDCSILRKAVNGMYDTRYKTRIWNLSQNVYRDQDHQPFGITGCLTPGGMFFISDAGRVMAPEESLMLQGLPLDKVSFTTETSNDLQDLAGNAMTSTVVGSALLSALILGHKLVNPSETLRSCPTVKAKQSLPRITSSSTERRTYLSNESGACLATILDTAKKSSRRCYCEGSYGICKKPIQECIDCGHTTCVSCGGSPAHNYRPMLLKDRLLPSTFEQSLRPQLPLNVAFEIKGTISTLLDGVVDCPRGYTSAVKSAFAAVFSFQEVRRTHCWTVSYVADATARLDLVIEGSYLHWRLFALPEKNLASDSELRSVLQRQPVAKAVITDSIFDVTWQLHVPGEKEAAGTKLRLSSTRSATWWARSALPTYDNHTQPERIDVETHTSVTAEEKTIAGSYHLLPRCGTACDSLYSKDVGDAERPVFLFLDPSRIGSPDDDCFVFSYSKAVLGYDDVREIIAYIKAPWRPWQSQTQPKRKTKAEKSDDAVTWEKLLPAKIALDGTWRHAPTLALQPCDTTVEIRRLLANMAPRVSKSTCHQAQLMVSCSARTPDGVVQARNNLNQASDSHFLSKNAWMFEAMRRQLTVNEWQPIDENFPSCGHCAPARPQVSWKLADDRKSVKPCEDPETAAKYERSMKTRPDALVVTSISEAGRTVIEFGVNVTSMAQRAIARLPTSTSQPHVSWRLDTSGTRNASTSIPGFKLKATKGVEPYVGELKMPIELFPQQRLSLTWMRSQEAGAGTSFEVEEAEEAVLPVQGWRAEVRARVPFFVRGGICADHPGFGKTITSIALVQAQLLDTTPAQLKADLRSRLASRSQSGLIPSTATVIVCPGTILKQWNDEIVDKIGLGKGLLTINKADHLSGYTIEQFADAKIILVNRTIFSNEAYYERLAAFAGLPGPAAISGRWSGRSLAHWLRFAKGQISESLDVYRESGSSGLKAYLRSKYEDILQSDDFKASVPSRRLRGKAYVENSGKKKAVSSKGATPKLDVSNADRPVFEMFYFNRLIVDEFHDCSLSEFAAVVALEADKRWGLSATPALDDLYDLHRLGALLGVPLRIGSDARGIMKVSNIKQLRTDMTEFERFDAMRQTPSNVMHLRIHEIDQAFLDTFVRQNVMDFTQMEVHQSLLPVWLDLAHRATYMELSQHMNSSEMRVKKRSKARGTHRDEKLHTALKDSETKEEALSRTAAFSERIGSDIDETNRLVAAIRYREAESEELRSALGEAMDLAKGSEPTSFAKWIDSRIDMNTIGDGEVLEEIKRLLRSTTGKRLSKSSKAKRKKSSSDDESDNEDEDEGGDKTAKKSKNLLTSKVNDLCNRLIVSTRSVRYLQKVRAISRSTKDHQHFHLDCACKSSSDPAVSAVCGHVVCSACWSNMDAQQTYRCPSPDCASAMHSYQLLWKHQMGTDVPQAPYGAKLETSLDLLTKIHRAGDQAILFVDHPSQLHEVQLALEDHPALHKTEVLLPGRTATSQITAFQTNSDIPCLVLNASDESAAGLNLQNANHVVFLSPLLRESQYLYDATMAQAIGRVRRHGQKKPVYVHRVVALDTIDVDVLEHREKRADAIGERGMPALRPPKSIQRRNALVAGDDDGDEGPRKERMQLVRENGKFSLRPRSWLENGEEGEMRARKEGRVEGWEKFTSLIRFSAVFTEDDE</sequence>
<gene>
    <name evidence="8" type="ORF">B0A50_07445</name>
</gene>
<proteinExistence type="predicted"/>
<evidence type="ECO:0000313" key="9">
    <source>
        <dbReference type="Proteomes" id="UP000308549"/>
    </source>
</evidence>
<dbReference type="SUPFAM" id="SSF52540">
    <property type="entry name" value="P-loop containing nucleoside triphosphate hydrolases"/>
    <property type="match status" value="2"/>
</dbReference>
<dbReference type="OrthoDB" id="423221at2759"/>
<feature type="region of interest" description="Disordered" evidence="6">
    <location>
        <begin position="1879"/>
        <end position="1911"/>
    </location>
</feature>
<evidence type="ECO:0000259" key="7">
    <source>
        <dbReference type="PROSITE" id="PS51194"/>
    </source>
</evidence>
<dbReference type="GO" id="GO:0032259">
    <property type="term" value="P:methylation"/>
    <property type="evidence" value="ECO:0007669"/>
    <property type="project" value="UniProtKB-KW"/>
</dbReference>
<dbReference type="CDD" id="cd18793">
    <property type="entry name" value="SF2_C_SNF"/>
    <property type="match status" value="1"/>
</dbReference>
<dbReference type="Proteomes" id="UP000308549">
    <property type="component" value="Unassembled WGS sequence"/>
</dbReference>
<evidence type="ECO:0000256" key="2">
    <source>
        <dbReference type="ARBA" id="ARBA00022679"/>
    </source>
</evidence>
<dbReference type="InterPro" id="IPR014001">
    <property type="entry name" value="Helicase_ATP-bd"/>
</dbReference>
<dbReference type="PANTHER" id="PTHR45626">
    <property type="entry name" value="TRANSCRIPTION TERMINATION FACTOR 2-RELATED"/>
    <property type="match status" value="1"/>
</dbReference>
<feature type="region of interest" description="Disordered" evidence="6">
    <location>
        <begin position="101"/>
        <end position="253"/>
    </location>
</feature>
<evidence type="ECO:0000256" key="6">
    <source>
        <dbReference type="SAM" id="MobiDB-lite"/>
    </source>
</evidence>
<organism evidence="8 9">
    <name type="scientific">Salinomyces thailandicus</name>
    <dbReference type="NCBI Taxonomy" id="706561"/>
    <lineage>
        <taxon>Eukaryota</taxon>
        <taxon>Fungi</taxon>
        <taxon>Dikarya</taxon>
        <taxon>Ascomycota</taxon>
        <taxon>Pezizomycotina</taxon>
        <taxon>Dothideomycetes</taxon>
        <taxon>Dothideomycetidae</taxon>
        <taxon>Mycosphaerellales</taxon>
        <taxon>Teratosphaeriaceae</taxon>
        <taxon>Salinomyces</taxon>
    </lineage>
</organism>
<protein>
    <recommendedName>
        <fullName evidence="7">Helicase C-terminal domain-containing protein</fullName>
    </recommendedName>
</protein>
<keyword evidence="3" id="KW-0547">Nucleotide-binding</keyword>
<dbReference type="EMBL" id="NAJL01000053">
    <property type="protein sequence ID" value="TKA23611.1"/>
    <property type="molecule type" value="Genomic_DNA"/>
</dbReference>
<feature type="compositionally biased region" description="Basic residues" evidence="6">
    <location>
        <begin position="1879"/>
        <end position="1890"/>
    </location>
</feature>
<dbReference type="InterPro" id="IPR027417">
    <property type="entry name" value="P-loop_NTPase"/>
</dbReference>
<dbReference type="GO" id="GO:0008094">
    <property type="term" value="F:ATP-dependent activity, acting on DNA"/>
    <property type="evidence" value="ECO:0007669"/>
    <property type="project" value="TreeGrafter"/>
</dbReference>
<keyword evidence="5" id="KW-0067">ATP-binding</keyword>
<dbReference type="SUPFAM" id="SSF53335">
    <property type="entry name" value="S-adenosyl-L-methionine-dependent methyltransferases"/>
    <property type="match status" value="1"/>
</dbReference>
<dbReference type="InterPro" id="IPR049730">
    <property type="entry name" value="SNF2/RAD54-like_C"/>
</dbReference>
<feature type="region of interest" description="Disordered" evidence="6">
    <location>
        <begin position="1759"/>
        <end position="1778"/>
    </location>
</feature>
<dbReference type="InterPro" id="IPR001650">
    <property type="entry name" value="Helicase_C-like"/>
</dbReference>
<dbReference type="Pfam" id="PF00271">
    <property type="entry name" value="Helicase_C"/>
    <property type="match status" value="1"/>
</dbReference>
<name>A0A4U0TNL4_9PEZI</name>
<reference evidence="8 9" key="1">
    <citation type="submission" date="2017-03" db="EMBL/GenBank/DDBJ databases">
        <title>Genomes of endolithic fungi from Antarctica.</title>
        <authorList>
            <person name="Coleine C."/>
            <person name="Masonjones S."/>
            <person name="Stajich J.E."/>
        </authorList>
    </citation>
    <scope>NUCLEOTIDE SEQUENCE [LARGE SCALE GENOMIC DNA]</scope>
    <source>
        <strain evidence="8 9">CCFEE 6315</strain>
    </source>
</reference>
<dbReference type="Gene3D" id="3.40.50.300">
    <property type="entry name" value="P-loop containing nucleotide triphosphate hydrolases"/>
    <property type="match status" value="2"/>
</dbReference>
<dbReference type="InterPro" id="IPR029063">
    <property type="entry name" value="SAM-dependent_MTases_sf"/>
</dbReference>
<keyword evidence="9" id="KW-1185">Reference proteome</keyword>
<dbReference type="PROSITE" id="PS51194">
    <property type="entry name" value="HELICASE_CTER"/>
    <property type="match status" value="1"/>
</dbReference>
<dbReference type="InterPro" id="IPR050628">
    <property type="entry name" value="SNF2_RAD54_helicase_TF"/>
</dbReference>
<dbReference type="Pfam" id="PF00145">
    <property type="entry name" value="DNA_methylase"/>
    <property type="match status" value="1"/>
</dbReference>
<dbReference type="Gene3D" id="3.40.50.150">
    <property type="entry name" value="Vaccinia Virus protein VP39"/>
    <property type="match status" value="1"/>
</dbReference>
<evidence type="ECO:0000256" key="3">
    <source>
        <dbReference type="ARBA" id="ARBA00022741"/>
    </source>
</evidence>
<dbReference type="GO" id="GO:0016787">
    <property type="term" value="F:hydrolase activity"/>
    <property type="evidence" value="ECO:0007669"/>
    <property type="project" value="UniProtKB-KW"/>
</dbReference>
<dbReference type="PANTHER" id="PTHR45626:SF26">
    <property type="entry name" value="FAMILY HELICASE, PUTATIVE (AFU_ORTHOLOGUE AFUA_2G09120)-RELATED"/>
    <property type="match status" value="1"/>
</dbReference>
<evidence type="ECO:0000256" key="1">
    <source>
        <dbReference type="ARBA" id="ARBA00022603"/>
    </source>
</evidence>
<dbReference type="GO" id="GO:0006281">
    <property type="term" value="P:DNA repair"/>
    <property type="evidence" value="ECO:0007669"/>
    <property type="project" value="TreeGrafter"/>
</dbReference>
<keyword evidence="2" id="KW-0808">Transferase</keyword>
<dbReference type="InterPro" id="IPR000330">
    <property type="entry name" value="SNF2_N"/>
</dbReference>
<keyword evidence="4" id="KW-0378">Hydrolase</keyword>
<dbReference type="SMART" id="SM00487">
    <property type="entry name" value="DEXDc"/>
    <property type="match status" value="1"/>
</dbReference>
<evidence type="ECO:0000256" key="4">
    <source>
        <dbReference type="ARBA" id="ARBA00022801"/>
    </source>
</evidence>
<accession>A0A4U0TNL4</accession>
<dbReference type="GO" id="GO:0005524">
    <property type="term" value="F:ATP binding"/>
    <property type="evidence" value="ECO:0007669"/>
    <property type="project" value="UniProtKB-KW"/>
</dbReference>
<comment type="caution">
    <text evidence="8">The sequence shown here is derived from an EMBL/GenBank/DDBJ whole genome shotgun (WGS) entry which is preliminary data.</text>
</comment>
<dbReference type="Pfam" id="PF00176">
    <property type="entry name" value="SNF2-rel_dom"/>
    <property type="match status" value="1"/>
</dbReference>
<dbReference type="GO" id="GO:0005634">
    <property type="term" value="C:nucleus"/>
    <property type="evidence" value="ECO:0007669"/>
    <property type="project" value="TreeGrafter"/>
</dbReference>
<evidence type="ECO:0000313" key="8">
    <source>
        <dbReference type="EMBL" id="TKA23611.1"/>
    </source>
</evidence>
<feature type="domain" description="Helicase C-terminal" evidence="7">
    <location>
        <begin position="2027"/>
        <end position="2188"/>
    </location>
</feature>
<feature type="compositionally biased region" description="Acidic residues" evidence="6">
    <location>
        <begin position="1894"/>
        <end position="1905"/>
    </location>
</feature>
<feature type="compositionally biased region" description="Basic and acidic residues" evidence="6">
    <location>
        <begin position="165"/>
        <end position="177"/>
    </location>
</feature>